<name>A0A0K1Q0N3_9BACT</name>
<dbReference type="KEGG" id="llu:AKJ09_06002"/>
<feature type="compositionally biased region" description="Low complexity" evidence="1">
    <location>
        <begin position="69"/>
        <end position="90"/>
    </location>
</feature>
<dbReference type="EMBL" id="CP012333">
    <property type="protein sequence ID" value="AKU99338.1"/>
    <property type="molecule type" value="Genomic_DNA"/>
</dbReference>
<feature type="region of interest" description="Disordered" evidence="1">
    <location>
        <begin position="65"/>
        <end position="90"/>
    </location>
</feature>
<organism evidence="2 3">
    <name type="scientific">Labilithrix luteola</name>
    <dbReference type="NCBI Taxonomy" id="1391654"/>
    <lineage>
        <taxon>Bacteria</taxon>
        <taxon>Pseudomonadati</taxon>
        <taxon>Myxococcota</taxon>
        <taxon>Polyangia</taxon>
        <taxon>Polyangiales</taxon>
        <taxon>Labilitrichaceae</taxon>
        <taxon>Labilithrix</taxon>
    </lineage>
</organism>
<sequence length="90" mass="10059">MIPIQLGSNAVNLESFALKCCLAARVLARPASRWPRLLRRSKVERLLHGERRRVCGTTISLQAAASQQTRRPLTPLARPAPRRPTIVQPL</sequence>
<reference evidence="2 3" key="1">
    <citation type="submission" date="2015-08" db="EMBL/GenBank/DDBJ databases">
        <authorList>
            <person name="Babu N.S."/>
            <person name="Beckwith C.J."/>
            <person name="Beseler K.G."/>
            <person name="Brison A."/>
            <person name="Carone J.V."/>
            <person name="Caskin T.P."/>
            <person name="Diamond M."/>
            <person name="Durham M.E."/>
            <person name="Foxe J.M."/>
            <person name="Go M."/>
            <person name="Henderson B.A."/>
            <person name="Jones I.B."/>
            <person name="McGettigan J.A."/>
            <person name="Micheletti S.J."/>
            <person name="Nasrallah M.E."/>
            <person name="Ortiz D."/>
            <person name="Piller C.R."/>
            <person name="Privatt S.R."/>
            <person name="Schneider S.L."/>
            <person name="Sharp S."/>
            <person name="Smith T.C."/>
            <person name="Stanton J.D."/>
            <person name="Ullery H.E."/>
            <person name="Wilson R.J."/>
            <person name="Serrano M.G."/>
            <person name="Buck G."/>
            <person name="Lee V."/>
            <person name="Wang Y."/>
            <person name="Carvalho R."/>
            <person name="Voegtly L."/>
            <person name="Shi R."/>
            <person name="Duckworth R."/>
            <person name="Johnson A."/>
            <person name="Loviza R."/>
            <person name="Walstead R."/>
            <person name="Shah Z."/>
            <person name="Kiflezghi M."/>
            <person name="Wade K."/>
            <person name="Ball S.L."/>
            <person name="Bradley K.W."/>
            <person name="Asai D.J."/>
            <person name="Bowman C.A."/>
            <person name="Russell D.A."/>
            <person name="Pope W.H."/>
            <person name="Jacobs-Sera D."/>
            <person name="Hendrix R.W."/>
            <person name="Hatfull G.F."/>
        </authorList>
    </citation>
    <scope>NUCLEOTIDE SEQUENCE [LARGE SCALE GENOMIC DNA]</scope>
    <source>
        <strain evidence="2 3">DSM 27648</strain>
    </source>
</reference>
<evidence type="ECO:0000256" key="1">
    <source>
        <dbReference type="SAM" id="MobiDB-lite"/>
    </source>
</evidence>
<gene>
    <name evidence="2" type="ORF">AKJ09_06002</name>
</gene>
<dbReference type="STRING" id="1391654.AKJ09_06002"/>
<dbReference type="Proteomes" id="UP000064967">
    <property type="component" value="Chromosome"/>
</dbReference>
<evidence type="ECO:0000313" key="3">
    <source>
        <dbReference type="Proteomes" id="UP000064967"/>
    </source>
</evidence>
<accession>A0A0K1Q0N3</accession>
<evidence type="ECO:0000313" key="2">
    <source>
        <dbReference type="EMBL" id="AKU99338.1"/>
    </source>
</evidence>
<dbReference type="AlphaFoldDB" id="A0A0K1Q0N3"/>
<proteinExistence type="predicted"/>
<keyword evidence="3" id="KW-1185">Reference proteome</keyword>
<protein>
    <submittedName>
        <fullName evidence="2">Uncharacterized protein</fullName>
    </submittedName>
</protein>